<organism evidence="1">
    <name type="scientific">Phlebia radiata</name>
    <name type="common">White-rot fungus</name>
    <dbReference type="NCBI Taxonomy" id="5308"/>
    <lineage>
        <taxon>Eukaryota</taxon>
        <taxon>Fungi</taxon>
        <taxon>Dikarya</taxon>
        <taxon>Basidiomycota</taxon>
        <taxon>Agaricomycotina</taxon>
        <taxon>Agaricomycetes</taxon>
        <taxon>Polyporales</taxon>
        <taxon>Meruliaceae</taxon>
        <taxon>Phlebia</taxon>
    </lineage>
</organism>
<protein>
    <submittedName>
        <fullName evidence="1">Uncharacterized protein</fullName>
    </submittedName>
</protein>
<keyword evidence="1" id="KW-0496">Mitochondrion</keyword>
<proteinExistence type="predicted"/>
<dbReference type="EMBL" id="HE613568">
    <property type="protein sequence ID" value="CCE89182.1"/>
    <property type="molecule type" value="Genomic_DNA"/>
</dbReference>
<dbReference type="GeneID" id="14469521"/>
<geneLocation type="mitochondrion" evidence="1"/>
<dbReference type="AlphaFoldDB" id="L8B963"/>
<dbReference type="RefSeq" id="YP_007374889.1">
    <property type="nucleotide sequence ID" value="NC_020148.1"/>
</dbReference>
<evidence type="ECO:0000313" key="1">
    <source>
        <dbReference type="EMBL" id="CCE89182.1"/>
    </source>
</evidence>
<reference evidence="1" key="1">
    <citation type="journal article" date="2014" name="PLoS ONE">
        <title>Mitochondrial Genome of Phlebia radiata Is the Second Largest (156 kbp) among Fungi and Features Signs of Genome Flexibility and Recent Recombination Events.</title>
        <authorList>
            <person name="Salavirta H."/>
            <person name="Oksanen I."/>
            <person name="Kuuskeri J."/>
            <person name="Makela M."/>
            <person name="Laine P."/>
            <person name="Paulin L."/>
            <person name="Lundell T."/>
        </authorList>
    </citation>
    <scope>NUCLEOTIDE SEQUENCE</scope>
    <source>
        <strain evidence="1">79</strain>
    </source>
</reference>
<name>L8B963_PHLRA</name>
<accession>L8B963</accession>
<gene>
    <name evidence="1" type="ORF">PRA_mt0060</name>
</gene>
<sequence>MSFLLSNIMLLSLPNFISPYLRLISLLIYKHLLPRQLLIFLAPYLKKGRTLG</sequence>